<protein>
    <submittedName>
        <fullName evidence="1">Uncharacterized protein</fullName>
    </submittedName>
</protein>
<organism evidence="1 2">
    <name type="scientific">Bacillus wiedmannii</name>
    <dbReference type="NCBI Taxonomy" id="1890302"/>
    <lineage>
        <taxon>Bacteria</taxon>
        <taxon>Bacillati</taxon>
        <taxon>Bacillota</taxon>
        <taxon>Bacilli</taxon>
        <taxon>Bacillales</taxon>
        <taxon>Bacillaceae</taxon>
        <taxon>Bacillus</taxon>
        <taxon>Bacillus cereus group</taxon>
    </lineage>
</organism>
<sequence length="17" mass="1922">MNILGAGIHHIEFWVAN</sequence>
<evidence type="ECO:0000313" key="2">
    <source>
        <dbReference type="Proteomes" id="UP000196052"/>
    </source>
</evidence>
<name>A0A1C4C5L0_9BACI</name>
<accession>A0A1C4C5L0</accession>
<dbReference type="AlphaFoldDB" id="A0A1C4C5L0"/>
<proteinExistence type="predicted"/>
<dbReference type="EMBL" id="FMBE01000013">
    <property type="protein sequence ID" value="SCC23959.1"/>
    <property type="molecule type" value="Genomic_DNA"/>
</dbReference>
<evidence type="ECO:0000313" key="1">
    <source>
        <dbReference type="EMBL" id="SCC23959.1"/>
    </source>
</evidence>
<reference evidence="2" key="1">
    <citation type="submission" date="2016-08" db="EMBL/GenBank/DDBJ databases">
        <authorList>
            <person name="Loux V."/>
            <person name="Rue O."/>
        </authorList>
    </citation>
    <scope>NUCLEOTIDE SEQUENCE [LARGE SCALE GENOMIC DNA]</scope>
    <source>
        <strain evidence="2">INRA Bc05-F1</strain>
    </source>
</reference>
<dbReference type="Proteomes" id="UP000196052">
    <property type="component" value="Unassembled WGS sequence"/>
</dbReference>
<gene>
    <name evidence="1" type="ORF">BC05F1_02253</name>
</gene>